<dbReference type="PANTHER" id="PTHR35810">
    <property type="entry name" value="CYTOPLASMIC PROTEIN-RELATED"/>
    <property type="match status" value="1"/>
</dbReference>
<dbReference type="InterPro" id="IPR003812">
    <property type="entry name" value="Fido"/>
</dbReference>
<organism evidence="2 3">
    <name type="scientific">Candidatus Uhrbacteria bacterium RIFOXYB2_FULL_45_11</name>
    <dbReference type="NCBI Taxonomy" id="1802421"/>
    <lineage>
        <taxon>Bacteria</taxon>
        <taxon>Candidatus Uhriibacteriota</taxon>
    </lineage>
</organism>
<evidence type="ECO:0000313" key="3">
    <source>
        <dbReference type="Proteomes" id="UP000177331"/>
    </source>
</evidence>
<dbReference type="EMBL" id="MGFD01000030">
    <property type="protein sequence ID" value="OGL98241.1"/>
    <property type="molecule type" value="Genomic_DNA"/>
</dbReference>
<dbReference type="Pfam" id="PF02661">
    <property type="entry name" value="Fic"/>
    <property type="match status" value="1"/>
</dbReference>
<dbReference type="PROSITE" id="PS51459">
    <property type="entry name" value="FIDO"/>
    <property type="match status" value="1"/>
</dbReference>
<gene>
    <name evidence="2" type="ORF">A2318_01365</name>
</gene>
<dbReference type="Gene3D" id="1.20.120.1870">
    <property type="entry name" value="Fic/DOC protein, Fido domain"/>
    <property type="match status" value="1"/>
</dbReference>
<feature type="domain" description="Fido" evidence="1">
    <location>
        <begin position="194"/>
        <end position="318"/>
    </location>
</feature>
<reference evidence="2 3" key="1">
    <citation type="journal article" date="2016" name="Nat. Commun.">
        <title>Thousands of microbial genomes shed light on interconnected biogeochemical processes in an aquifer system.</title>
        <authorList>
            <person name="Anantharaman K."/>
            <person name="Brown C.T."/>
            <person name="Hug L.A."/>
            <person name="Sharon I."/>
            <person name="Castelle C.J."/>
            <person name="Probst A.J."/>
            <person name="Thomas B.C."/>
            <person name="Singh A."/>
            <person name="Wilkins M.J."/>
            <person name="Karaoz U."/>
            <person name="Brodie E.L."/>
            <person name="Williams K.H."/>
            <person name="Hubbard S.S."/>
            <person name="Banfield J.F."/>
        </authorList>
    </citation>
    <scope>NUCLEOTIDE SEQUENCE [LARGE SCALE GENOMIC DNA]</scope>
</reference>
<evidence type="ECO:0000313" key="2">
    <source>
        <dbReference type="EMBL" id="OGL98241.1"/>
    </source>
</evidence>
<dbReference type="InterPro" id="IPR036597">
    <property type="entry name" value="Fido-like_dom_sf"/>
</dbReference>
<dbReference type="SUPFAM" id="SSF140931">
    <property type="entry name" value="Fic-like"/>
    <property type="match status" value="1"/>
</dbReference>
<dbReference type="Proteomes" id="UP000177331">
    <property type="component" value="Unassembled WGS sequence"/>
</dbReference>
<proteinExistence type="predicted"/>
<sequence length="321" mass="36330">MHKDLIIYQAKDGALEFKADSKKETIWLTQQQVAQLFDVQKAAISKHVKNIFDTKELSYQATVSKMETVQIEGERKIKRSVEYYNLDLVLSVGYRVNSIKATQFRQWATKTLRQHITKGYTINPKVIKNHYAEFQKAIQNIKQLLPAETNIDHASVLELISAFADTWISLEAYDKDTFATKGTTKKSITITSDMLSQALAELRRVLMKKKEATELFGSERKSGSVQGIVGNIMQTFGGKQLYPTIEEKAANLLYFMVKDHPFSDGNKRSGAYAFVWFLNQAGVLNRSTLTPPALTALTLFIAESDPKHKDKMIGLVLQLLK</sequence>
<accession>A0A1F7W619</accession>
<dbReference type="InterPro" id="IPR011204">
    <property type="entry name" value="Virulence_RhuM-like"/>
</dbReference>
<dbReference type="Pfam" id="PF13310">
    <property type="entry name" value="Virulence_RhuM"/>
    <property type="match status" value="1"/>
</dbReference>
<dbReference type="STRING" id="1802421.A2318_01365"/>
<dbReference type="AlphaFoldDB" id="A0A1F7W619"/>
<name>A0A1F7W619_9BACT</name>
<dbReference type="PANTHER" id="PTHR35810:SF1">
    <property type="entry name" value="CYTOPLASMIC PROTEIN"/>
    <property type="match status" value="1"/>
</dbReference>
<comment type="caution">
    <text evidence="2">The sequence shown here is derived from an EMBL/GenBank/DDBJ whole genome shotgun (WGS) entry which is preliminary data.</text>
</comment>
<evidence type="ECO:0000259" key="1">
    <source>
        <dbReference type="PROSITE" id="PS51459"/>
    </source>
</evidence>
<protein>
    <submittedName>
        <fullName evidence="2">Death-on-curing protein</fullName>
    </submittedName>
</protein>
<dbReference type="InterPro" id="IPR053737">
    <property type="entry name" value="Type_II_TA_Toxin"/>
</dbReference>